<comment type="caution">
    <text evidence="1">The sequence shown here is derived from an EMBL/GenBank/DDBJ whole genome shotgun (WGS) entry which is preliminary data.</text>
</comment>
<organism evidence="1">
    <name type="scientific">marine sediment metagenome</name>
    <dbReference type="NCBI Taxonomy" id="412755"/>
    <lineage>
        <taxon>unclassified sequences</taxon>
        <taxon>metagenomes</taxon>
        <taxon>ecological metagenomes</taxon>
    </lineage>
</organism>
<dbReference type="AlphaFoldDB" id="A0A0F8XN90"/>
<gene>
    <name evidence="1" type="ORF">LCGC14_2924200</name>
</gene>
<reference evidence="1" key="1">
    <citation type="journal article" date="2015" name="Nature">
        <title>Complex archaea that bridge the gap between prokaryotes and eukaryotes.</title>
        <authorList>
            <person name="Spang A."/>
            <person name="Saw J.H."/>
            <person name="Jorgensen S.L."/>
            <person name="Zaremba-Niedzwiedzka K."/>
            <person name="Martijn J."/>
            <person name="Lind A.E."/>
            <person name="van Eijk R."/>
            <person name="Schleper C."/>
            <person name="Guy L."/>
            <person name="Ettema T.J."/>
        </authorList>
    </citation>
    <scope>NUCLEOTIDE SEQUENCE</scope>
</reference>
<protein>
    <submittedName>
        <fullName evidence="1">Uncharacterized protein</fullName>
    </submittedName>
</protein>
<evidence type="ECO:0000313" key="1">
    <source>
        <dbReference type="EMBL" id="KKK70418.1"/>
    </source>
</evidence>
<dbReference type="EMBL" id="LAZR01058200">
    <property type="protein sequence ID" value="KKK70418.1"/>
    <property type="molecule type" value="Genomic_DNA"/>
</dbReference>
<proteinExistence type="predicted"/>
<name>A0A0F8XN90_9ZZZZ</name>
<sequence>MFLRVYIFIDAVQAVYDHAVGVIFGGVETVGAVASELAITVGNSVAELARDAVRTAELFLDGVFKIVRG</sequence>
<accession>A0A0F8XN90</accession>